<dbReference type="InterPro" id="IPR000073">
    <property type="entry name" value="AB_hydrolase_1"/>
</dbReference>
<dbReference type="PRINTS" id="PR00412">
    <property type="entry name" value="EPOXHYDRLASE"/>
</dbReference>
<dbReference type="InterPro" id="IPR029058">
    <property type="entry name" value="AB_hydrolase_fold"/>
</dbReference>
<feature type="region of interest" description="Disordered" evidence="1">
    <location>
        <begin position="1"/>
        <end position="22"/>
    </location>
</feature>
<protein>
    <submittedName>
        <fullName evidence="3">Alpha/beta fold hydrolase</fullName>
    </submittedName>
</protein>
<evidence type="ECO:0000259" key="2">
    <source>
        <dbReference type="Pfam" id="PF00561"/>
    </source>
</evidence>
<dbReference type="Pfam" id="PF00561">
    <property type="entry name" value="Abhydrolase_1"/>
    <property type="match status" value="1"/>
</dbReference>
<feature type="domain" description="AB hydrolase-1" evidence="2">
    <location>
        <begin position="44"/>
        <end position="293"/>
    </location>
</feature>
<name>A0ABU2LMA1_9ACTN</name>
<dbReference type="EMBL" id="JAVREM010000008">
    <property type="protein sequence ID" value="MDT0318711.1"/>
    <property type="molecule type" value="Genomic_DNA"/>
</dbReference>
<organism evidence="3 4">
    <name type="scientific">Streptomyces millisiae</name>
    <dbReference type="NCBI Taxonomy" id="3075542"/>
    <lineage>
        <taxon>Bacteria</taxon>
        <taxon>Bacillati</taxon>
        <taxon>Actinomycetota</taxon>
        <taxon>Actinomycetes</taxon>
        <taxon>Kitasatosporales</taxon>
        <taxon>Streptomycetaceae</taxon>
        <taxon>Streptomyces</taxon>
    </lineage>
</organism>
<dbReference type="InterPro" id="IPR050228">
    <property type="entry name" value="Carboxylesterase_BioH"/>
</dbReference>
<dbReference type="Gene3D" id="3.40.50.1820">
    <property type="entry name" value="alpha/beta hydrolase"/>
    <property type="match status" value="1"/>
</dbReference>
<accession>A0ABU2LMA1</accession>
<evidence type="ECO:0000313" key="3">
    <source>
        <dbReference type="EMBL" id="MDT0318711.1"/>
    </source>
</evidence>
<comment type="caution">
    <text evidence="3">The sequence shown here is derived from an EMBL/GenBank/DDBJ whole genome shotgun (WGS) entry which is preliminary data.</text>
</comment>
<proteinExistence type="predicted"/>
<keyword evidence="4" id="KW-1185">Reference proteome</keyword>
<reference evidence="4" key="1">
    <citation type="submission" date="2023-07" db="EMBL/GenBank/DDBJ databases">
        <title>30 novel species of actinomycetes from the DSMZ collection.</title>
        <authorList>
            <person name="Nouioui I."/>
        </authorList>
    </citation>
    <scope>NUCLEOTIDE SEQUENCE [LARGE SCALE GENOMIC DNA]</scope>
    <source>
        <strain evidence="4">DSM 44918</strain>
    </source>
</reference>
<evidence type="ECO:0000256" key="1">
    <source>
        <dbReference type="SAM" id="MobiDB-lite"/>
    </source>
</evidence>
<gene>
    <name evidence="3" type="ORF">RNC47_10220</name>
</gene>
<dbReference type="GO" id="GO:0016787">
    <property type="term" value="F:hydrolase activity"/>
    <property type="evidence" value="ECO:0007669"/>
    <property type="project" value="UniProtKB-KW"/>
</dbReference>
<evidence type="ECO:0000313" key="4">
    <source>
        <dbReference type="Proteomes" id="UP001183420"/>
    </source>
</evidence>
<sequence length="311" mass="34737">MTFTPYSRPAPDLAPERLPGYPAPDRWRRVPATGQHYLDVGDGPPVLLLHGNPAWSYAWRRLLPALTPEFRCVVPDLPGLGLSPRFPAPADPAGRLWHHLAHLHALFAHLTGDGGLPARGWGLVLHDWGGPFGLAWTLRNPGVVSRLAVLNTIGFRWPPGHRLPRPLRWIRDSRLVAGLAHATNAFPRAAVRRGVAGRLGAAERRAYLLPYAHRRDRRAVVDHVRAIPRGRDDDAWQLLEETAEGLAGLPMFVGWGMRDPVFTQPVLDEWIRRYPEARVHRYPDAGHFLMEDAADELGGHLREFLATAGRP</sequence>
<dbReference type="InterPro" id="IPR000639">
    <property type="entry name" value="Epox_hydrolase-like"/>
</dbReference>
<dbReference type="PANTHER" id="PTHR43194">
    <property type="entry name" value="HYDROLASE ALPHA/BETA FOLD FAMILY"/>
    <property type="match status" value="1"/>
</dbReference>
<dbReference type="PANTHER" id="PTHR43194:SF2">
    <property type="entry name" value="PEROXISOMAL MEMBRANE PROTEIN LPX1"/>
    <property type="match status" value="1"/>
</dbReference>
<dbReference type="Proteomes" id="UP001183420">
    <property type="component" value="Unassembled WGS sequence"/>
</dbReference>
<keyword evidence="3" id="KW-0378">Hydrolase</keyword>
<dbReference type="RefSeq" id="WP_311597557.1">
    <property type="nucleotide sequence ID" value="NZ_JAVREM010000008.1"/>
</dbReference>
<dbReference type="SUPFAM" id="SSF53474">
    <property type="entry name" value="alpha/beta-Hydrolases"/>
    <property type="match status" value="1"/>
</dbReference>